<keyword evidence="4" id="KW-1185">Reference proteome</keyword>
<dbReference type="STRING" id="314608.KT99_15265"/>
<dbReference type="SUPFAM" id="SSF52279">
    <property type="entry name" value="Beta-D-glucan exohydrolase, C-terminal domain"/>
    <property type="match status" value="1"/>
</dbReference>
<accession>A9D4A3</accession>
<evidence type="ECO:0000256" key="1">
    <source>
        <dbReference type="ARBA" id="ARBA00022801"/>
    </source>
</evidence>
<organism evidence="3 4">
    <name type="scientific">Shewanella benthica KT99</name>
    <dbReference type="NCBI Taxonomy" id="314608"/>
    <lineage>
        <taxon>Bacteria</taxon>
        <taxon>Pseudomonadati</taxon>
        <taxon>Pseudomonadota</taxon>
        <taxon>Gammaproteobacteria</taxon>
        <taxon>Alteromonadales</taxon>
        <taxon>Shewanellaceae</taxon>
        <taxon>Shewanella</taxon>
    </lineage>
</organism>
<dbReference type="InterPro" id="IPR051915">
    <property type="entry name" value="Cellulose_Degrad_GH3"/>
</dbReference>
<sequence>MLLSPKLRVLIAGDGADNIGKQSGGWSITWQGTNNSNPGGTSIYRGIAVVSVFLTGRPLWVNAELNASDAFVEAWLPGSEGGAQVLFSKLDGSVNYAMTGKLSYSWPATAQQTKVNRFDRDYTPLFPYGYGLC</sequence>
<dbReference type="GO" id="GO:0009251">
    <property type="term" value="P:glucan catabolic process"/>
    <property type="evidence" value="ECO:0007669"/>
    <property type="project" value="TreeGrafter"/>
</dbReference>
<name>A9D4A3_9GAMM</name>
<evidence type="ECO:0000259" key="2">
    <source>
        <dbReference type="Pfam" id="PF01915"/>
    </source>
</evidence>
<dbReference type="InterPro" id="IPR036881">
    <property type="entry name" value="Glyco_hydro_3_C_sf"/>
</dbReference>
<comment type="caution">
    <text evidence="3">The sequence shown here is derived from an EMBL/GenBank/DDBJ whole genome shotgun (WGS) entry which is preliminary data.</text>
</comment>
<dbReference type="PANTHER" id="PTHR30620:SF77">
    <property type="entry name" value="LYSOSOMAL BETA GLUCOSIDASE-LIKE"/>
    <property type="match status" value="1"/>
</dbReference>
<dbReference type="EMBL" id="ABIC01000009">
    <property type="protein sequence ID" value="EDQ01525.1"/>
    <property type="molecule type" value="Genomic_DNA"/>
</dbReference>
<dbReference type="PANTHER" id="PTHR30620">
    <property type="entry name" value="PERIPLASMIC BETA-GLUCOSIDASE-RELATED"/>
    <property type="match status" value="1"/>
</dbReference>
<evidence type="ECO:0000313" key="4">
    <source>
        <dbReference type="Proteomes" id="UP000005839"/>
    </source>
</evidence>
<dbReference type="AlphaFoldDB" id="A9D4A3"/>
<dbReference type="GO" id="GO:0008422">
    <property type="term" value="F:beta-glucosidase activity"/>
    <property type="evidence" value="ECO:0007669"/>
    <property type="project" value="TreeGrafter"/>
</dbReference>
<reference evidence="3 4" key="1">
    <citation type="submission" date="2007-10" db="EMBL/GenBank/DDBJ databases">
        <authorList>
            <person name="Yayanos A."/>
            <person name="Ferriera S."/>
            <person name="Johnson J."/>
            <person name="Kravitz S."/>
            <person name="Halpern A."/>
            <person name="Remington K."/>
            <person name="Beeson K."/>
            <person name="Tran B."/>
            <person name="Rogers Y.-H."/>
            <person name="Friedman R."/>
            <person name="Venter J.C."/>
        </authorList>
    </citation>
    <scope>NUCLEOTIDE SEQUENCE [LARGE SCALE GENOMIC DNA]</scope>
    <source>
        <strain evidence="3 4">KT99</strain>
    </source>
</reference>
<proteinExistence type="predicted"/>
<dbReference type="Gene3D" id="3.40.50.1700">
    <property type="entry name" value="Glycoside hydrolase family 3 C-terminal domain"/>
    <property type="match status" value="2"/>
</dbReference>
<gene>
    <name evidence="3" type="ORF">KT99_15265</name>
</gene>
<dbReference type="InterPro" id="IPR002772">
    <property type="entry name" value="Glyco_hydro_3_C"/>
</dbReference>
<feature type="domain" description="Glycoside hydrolase family 3 C-terminal" evidence="2">
    <location>
        <begin position="47"/>
        <end position="132"/>
    </location>
</feature>
<dbReference type="Proteomes" id="UP000005839">
    <property type="component" value="Unassembled WGS sequence"/>
</dbReference>
<dbReference type="Pfam" id="PF01915">
    <property type="entry name" value="Glyco_hydro_3_C"/>
    <property type="match status" value="1"/>
</dbReference>
<keyword evidence="1 3" id="KW-0378">Hydrolase</keyword>
<evidence type="ECO:0000313" key="3">
    <source>
        <dbReference type="EMBL" id="EDQ01525.1"/>
    </source>
</evidence>
<protein>
    <submittedName>
        <fullName evidence="3">1,4-beta-D-glucan glucohydrolase D</fullName>
    </submittedName>
</protein>